<evidence type="ECO:0000313" key="2">
    <source>
        <dbReference type="EMBL" id="NOT32695.1"/>
    </source>
</evidence>
<proteinExistence type="predicted"/>
<dbReference type="GO" id="GO:0016779">
    <property type="term" value="F:nucleotidyltransferase activity"/>
    <property type="evidence" value="ECO:0007669"/>
    <property type="project" value="UniProtKB-ARBA"/>
</dbReference>
<gene>
    <name evidence="2" type="ORF">HOP12_00830</name>
</gene>
<dbReference type="InterPro" id="IPR025877">
    <property type="entry name" value="MobA-like_NTP_Trfase"/>
</dbReference>
<dbReference type="EMBL" id="JABFRW010000008">
    <property type="protein sequence ID" value="NOT32695.1"/>
    <property type="molecule type" value="Genomic_DNA"/>
</dbReference>
<dbReference type="PANTHER" id="PTHR43777">
    <property type="entry name" value="MOLYBDENUM COFACTOR CYTIDYLYLTRANSFERASE"/>
    <property type="match status" value="1"/>
</dbReference>
<dbReference type="AlphaFoldDB" id="A0A849SLA6"/>
<dbReference type="Pfam" id="PF12804">
    <property type="entry name" value="NTP_transf_3"/>
    <property type="match status" value="1"/>
</dbReference>
<organism evidence="2 3">
    <name type="scientific">Eiseniibacteriota bacterium</name>
    <dbReference type="NCBI Taxonomy" id="2212470"/>
    <lineage>
        <taxon>Bacteria</taxon>
        <taxon>Candidatus Eiseniibacteriota</taxon>
    </lineage>
</organism>
<feature type="domain" description="MobA-like NTP transferase" evidence="1">
    <location>
        <begin position="4"/>
        <end position="200"/>
    </location>
</feature>
<dbReference type="Proteomes" id="UP000580839">
    <property type="component" value="Unassembled WGS sequence"/>
</dbReference>
<dbReference type="SUPFAM" id="SSF53448">
    <property type="entry name" value="Nucleotide-diphospho-sugar transferases"/>
    <property type="match status" value="1"/>
</dbReference>
<evidence type="ECO:0000313" key="3">
    <source>
        <dbReference type="Proteomes" id="UP000580839"/>
    </source>
</evidence>
<dbReference type="PANTHER" id="PTHR43777:SF1">
    <property type="entry name" value="MOLYBDENUM COFACTOR CYTIDYLYLTRANSFERASE"/>
    <property type="match status" value="1"/>
</dbReference>
<evidence type="ECO:0000259" key="1">
    <source>
        <dbReference type="Pfam" id="PF12804"/>
    </source>
</evidence>
<comment type="caution">
    <text evidence="2">The sequence shown here is derived from an EMBL/GenBank/DDBJ whole genome shotgun (WGS) entry which is preliminary data.</text>
</comment>
<sequence length="222" mass="23672">MKVGVLLSAGASTRMGSAKALVKLKGESFAAAGIRTLWSVCDSVIVVLGHDAKRIQKSIEAEFVKLVESGKLHRDIQGAHKHGAEGLEVHFVTNRAWKKGMYSSVRLGLVGAVSLKPESVVVLPVDHPNVKVNTVRALGAGMDAALGAYKGSRADKKRFAYAIVPRYRGERGHPLVLTPGLALAIAGDRGAAHLADAVRRNARLVGYLDVADKGVVRNRNTR</sequence>
<keyword evidence="2" id="KW-0808">Transferase</keyword>
<reference evidence="2 3" key="1">
    <citation type="submission" date="2020-04" db="EMBL/GenBank/DDBJ databases">
        <title>Metagenomic profiling of ammonia- and methane-oxidizing microorganisms in a Dutch drinking water treatment plant.</title>
        <authorList>
            <person name="Poghosyan L."/>
            <person name="Leucker S."/>
        </authorList>
    </citation>
    <scope>NUCLEOTIDE SEQUENCE [LARGE SCALE GENOMIC DNA]</scope>
    <source>
        <strain evidence="2">S-RSF-IL-03</strain>
    </source>
</reference>
<name>A0A849SLA6_UNCEI</name>
<accession>A0A849SLA6</accession>
<dbReference type="Gene3D" id="3.90.550.10">
    <property type="entry name" value="Spore Coat Polysaccharide Biosynthesis Protein SpsA, Chain A"/>
    <property type="match status" value="1"/>
</dbReference>
<dbReference type="InterPro" id="IPR029044">
    <property type="entry name" value="Nucleotide-diphossugar_trans"/>
</dbReference>
<protein>
    <submittedName>
        <fullName evidence="2">NTP transferase domain-containing protein</fullName>
    </submittedName>
</protein>